<evidence type="ECO:0000256" key="7">
    <source>
        <dbReference type="SAM" id="MobiDB-lite"/>
    </source>
</evidence>
<evidence type="ECO:0000256" key="5">
    <source>
        <dbReference type="ARBA" id="ARBA00023242"/>
    </source>
</evidence>
<accession>A0AA86RYL5</accession>
<evidence type="ECO:0000256" key="1">
    <source>
        <dbReference type="ARBA" id="ARBA00004123"/>
    </source>
</evidence>
<evidence type="ECO:0000256" key="6">
    <source>
        <dbReference type="PROSITE-ProRule" id="PRU00042"/>
    </source>
</evidence>
<keyword evidence="5" id="KW-0539">Nucleus</keyword>
<dbReference type="GO" id="GO:0009788">
    <property type="term" value="P:negative regulation of abscisic acid-activated signaling pathway"/>
    <property type="evidence" value="ECO:0007669"/>
    <property type="project" value="InterPro"/>
</dbReference>
<evidence type="ECO:0000259" key="8">
    <source>
        <dbReference type="PROSITE" id="PS50157"/>
    </source>
</evidence>
<feature type="region of interest" description="Disordered" evidence="7">
    <location>
        <begin position="1"/>
        <end position="31"/>
    </location>
</feature>
<dbReference type="GO" id="GO:0008270">
    <property type="term" value="F:zinc ion binding"/>
    <property type="evidence" value="ECO:0007669"/>
    <property type="project" value="UniProtKB-KW"/>
</dbReference>
<dbReference type="SUPFAM" id="SSF57667">
    <property type="entry name" value="beta-beta-alpha zinc fingers"/>
    <property type="match status" value="1"/>
</dbReference>
<dbReference type="PANTHER" id="PTHR47287">
    <property type="entry name" value="C2H2 AND C2HC ZINC FINGERS SUPERFAMILY PROTEIN"/>
    <property type="match status" value="1"/>
</dbReference>
<dbReference type="AlphaFoldDB" id="A0AA86RYL5"/>
<reference evidence="9" key="1">
    <citation type="submission" date="2023-10" db="EMBL/GenBank/DDBJ databases">
        <authorList>
            <person name="Domelevo Entfellner J.-B."/>
        </authorList>
    </citation>
    <scope>NUCLEOTIDE SEQUENCE</scope>
</reference>
<dbReference type="InterPro" id="IPR044246">
    <property type="entry name" value="ZFP3-like"/>
</dbReference>
<dbReference type="Gramene" id="rna-AYBTSS11_LOCUS3621">
    <property type="protein sequence ID" value="CAJ1916721.1"/>
    <property type="gene ID" value="gene-AYBTSS11_LOCUS3621"/>
</dbReference>
<evidence type="ECO:0000313" key="9">
    <source>
        <dbReference type="EMBL" id="CAJ1916721.1"/>
    </source>
</evidence>
<keyword evidence="10" id="KW-1185">Reference proteome</keyword>
<dbReference type="PROSITE" id="PS50157">
    <property type="entry name" value="ZINC_FINGER_C2H2_2"/>
    <property type="match status" value="1"/>
</dbReference>
<keyword evidence="4" id="KW-0862">Zinc</keyword>
<keyword evidence="3 6" id="KW-0863">Zinc-finger</keyword>
<proteinExistence type="predicted"/>
<comment type="subcellular location">
    <subcellularLocation>
        <location evidence="1">Nucleus</location>
    </subcellularLocation>
</comment>
<organism evidence="9 10">
    <name type="scientific">Sphenostylis stenocarpa</name>
    <dbReference type="NCBI Taxonomy" id="92480"/>
    <lineage>
        <taxon>Eukaryota</taxon>
        <taxon>Viridiplantae</taxon>
        <taxon>Streptophyta</taxon>
        <taxon>Embryophyta</taxon>
        <taxon>Tracheophyta</taxon>
        <taxon>Spermatophyta</taxon>
        <taxon>Magnoliopsida</taxon>
        <taxon>eudicotyledons</taxon>
        <taxon>Gunneridae</taxon>
        <taxon>Pentapetalae</taxon>
        <taxon>rosids</taxon>
        <taxon>fabids</taxon>
        <taxon>Fabales</taxon>
        <taxon>Fabaceae</taxon>
        <taxon>Papilionoideae</taxon>
        <taxon>50 kb inversion clade</taxon>
        <taxon>NPAAA clade</taxon>
        <taxon>indigoferoid/millettioid clade</taxon>
        <taxon>Phaseoleae</taxon>
        <taxon>Sphenostylis</taxon>
    </lineage>
</organism>
<dbReference type="PANTHER" id="PTHR47287:SF9">
    <property type="entry name" value="ZINC FINGER PROTEIN 4-LIKE"/>
    <property type="match status" value="1"/>
</dbReference>
<dbReference type="PROSITE" id="PS00028">
    <property type="entry name" value="ZINC_FINGER_C2H2_1"/>
    <property type="match status" value="1"/>
</dbReference>
<dbReference type="Proteomes" id="UP001189624">
    <property type="component" value="Chromosome 1"/>
</dbReference>
<evidence type="ECO:0000256" key="3">
    <source>
        <dbReference type="ARBA" id="ARBA00022771"/>
    </source>
</evidence>
<dbReference type="InterPro" id="IPR036236">
    <property type="entry name" value="Znf_C2H2_sf"/>
</dbReference>
<feature type="region of interest" description="Disordered" evidence="7">
    <location>
        <begin position="151"/>
        <end position="175"/>
    </location>
</feature>
<dbReference type="Gene3D" id="3.30.160.60">
    <property type="entry name" value="Classic Zinc Finger"/>
    <property type="match status" value="1"/>
</dbReference>
<protein>
    <recommendedName>
        <fullName evidence="8">C2H2-type domain-containing protein</fullName>
    </recommendedName>
</protein>
<keyword evidence="2" id="KW-0479">Metal-binding</keyword>
<name>A0AA86RYL5_9FABA</name>
<sequence length="175" mass="19408">MSGGRVSMKRKREEESPSNEQGQEENQLSCMFCNKKFPSPQALGGHQNAHKKERSLLNIKQEEHIINALGHSPTTTNVSFPLQPSTPFYPLPHSYLPSFQARTPFYPHSRTYLPLFQTMAPFYSGAQMNSMPPPGYGINLGFSSQWMTNPPSAVAGPSNPTPNSSSQVLDLTLKL</sequence>
<dbReference type="InterPro" id="IPR013087">
    <property type="entry name" value="Znf_C2H2_type"/>
</dbReference>
<dbReference type="EMBL" id="OY731398">
    <property type="protein sequence ID" value="CAJ1916721.1"/>
    <property type="molecule type" value="Genomic_DNA"/>
</dbReference>
<dbReference type="GO" id="GO:0005634">
    <property type="term" value="C:nucleus"/>
    <property type="evidence" value="ECO:0007669"/>
    <property type="project" value="UniProtKB-SubCell"/>
</dbReference>
<gene>
    <name evidence="9" type="ORF">AYBTSS11_LOCUS3621</name>
</gene>
<evidence type="ECO:0000256" key="4">
    <source>
        <dbReference type="ARBA" id="ARBA00022833"/>
    </source>
</evidence>
<evidence type="ECO:0000256" key="2">
    <source>
        <dbReference type="ARBA" id="ARBA00022723"/>
    </source>
</evidence>
<feature type="compositionally biased region" description="Polar residues" evidence="7">
    <location>
        <begin position="18"/>
        <end position="29"/>
    </location>
</feature>
<feature type="domain" description="C2H2-type" evidence="8">
    <location>
        <begin position="28"/>
        <end position="55"/>
    </location>
</feature>
<evidence type="ECO:0000313" key="10">
    <source>
        <dbReference type="Proteomes" id="UP001189624"/>
    </source>
</evidence>